<proteinExistence type="predicted"/>
<dbReference type="InterPro" id="IPR025683">
    <property type="entry name" value="Protein_beta"/>
</dbReference>
<name>A0A9X3YFJ7_9GAMM</name>
<gene>
    <name evidence="1" type="ORF">OD750_000180</name>
</gene>
<reference evidence="1" key="1">
    <citation type="submission" date="2023-02" db="EMBL/GenBank/DDBJ databases">
        <title>Tahibacter soli sp. nov. isolated from soil.</title>
        <authorList>
            <person name="Baek J.H."/>
            <person name="Lee J.K."/>
            <person name="Choi D.G."/>
            <person name="Jeon C.O."/>
        </authorList>
    </citation>
    <scope>NUCLEOTIDE SEQUENCE</scope>
    <source>
        <strain evidence="1">BL</strain>
    </source>
</reference>
<comment type="caution">
    <text evidence="1">The sequence shown here is derived from an EMBL/GenBank/DDBJ whole genome shotgun (WGS) entry which is preliminary data.</text>
</comment>
<dbReference type="Pfam" id="PF14350">
    <property type="entry name" value="Beta_protein"/>
    <property type="match status" value="1"/>
</dbReference>
<dbReference type="RefSeq" id="WP_263544844.1">
    <property type="nucleotide sequence ID" value="NZ_JAOVZO020000001.1"/>
</dbReference>
<organism evidence="1 2">
    <name type="scientific">Tahibacter soli</name>
    <dbReference type="NCBI Taxonomy" id="2983605"/>
    <lineage>
        <taxon>Bacteria</taxon>
        <taxon>Pseudomonadati</taxon>
        <taxon>Pseudomonadota</taxon>
        <taxon>Gammaproteobacteria</taxon>
        <taxon>Lysobacterales</taxon>
        <taxon>Rhodanobacteraceae</taxon>
        <taxon>Tahibacter</taxon>
    </lineage>
</organism>
<evidence type="ECO:0000313" key="1">
    <source>
        <dbReference type="EMBL" id="MDC8010956.1"/>
    </source>
</evidence>
<accession>A0A9X3YFJ7</accession>
<protein>
    <submittedName>
        <fullName evidence="1">Beta family protein</fullName>
    </submittedName>
</protein>
<dbReference type="Proteomes" id="UP001139971">
    <property type="component" value="Unassembled WGS sequence"/>
</dbReference>
<sequence length="371" mass="41774">MSAYRPIAKLKQNDVQAFNLLKAPLRRTVSPIFEMLRMPDDGDAEKHLAKTLGAFDLYGDGATPIVDLDRFLPKTTVFERHPADWGYDSIFSKQKRVIPVLSMHADASSLDVLVGAAEKHRQGICLRLDGEDVALAPEKAIKDLSARVGQIGILARDADLLIDFAKLRYLRDPAVIAVLRFLGLVDGYGLSFRNVIFAGSTVVDFVSEAAAEEHTTGSVRRDEFSIWTRLIRAYGWGRRLQFSDYGIVRPEHMDNVRSKYTNGKVRYTAGGSIHYFRGCRKDHISLKDQYPDIVRRLVASDVYKKPGYSNADDFFWSVAQGRDNTGSTGRWVRLDMNHHLTYVAQQVEAVLALGERERASDELVDAFAERF</sequence>
<dbReference type="EMBL" id="JAOVZO020000001">
    <property type="protein sequence ID" value="MDC8010956.1"/>
    <property type="molecule type" value="Genomic_DNA"/>
</dbReference>
<keyword evidence="2" id="KW-1185">Reference proteome</keyword>
<dbReference type="AlphaFoldDB" id="A0A9X3YFJ7"/>
<evidence type="ECO:0000313" key="2">
    <source>
        <dbReference type="Proteomes" id="UP001139971"/>
    </source>
</evidence>